<dbReference type="PROSITE" id="PS00599">
    <property type="entry name" value="AA_TRANSFER_CLASS_2"/>
    <property type="match status" value="1"/>
</dbReference>
<dbReference type="InterPro" id="IPR015422">
    <property type="entry name" value="PyrdxlP-dep_Trfase_small"/>
</dbReference>
<dbReference type="InterPro" id="IPR004839">
    <property type="entry name" value="Aminotransferase_I/II_large"/>
</dbReference>
<accession>A0A6J7CPA8</accession>
<dbReference type="Pfam" id="PF00155">
    <property type="entry name" value="Aminotran_1_2"/>
    <property type="match status" value="1"/>
</dbReference>
<evidence type="ECO:0000256" key="2">
    <source>
        <dbReference type="ARBA" id="ARBA00022576"/>
    </source>
</evidence>
<feature type="domain" description="Aminotransferase class I/classII large" evidence="5">
    <location>
        <begin position="38"/>
        <end position="342"/>
    </location>
</feature>
<dbReference type="NCBIfam" id="NF002878">
    <property type="entry name" value="PRK03321.1"/>
    <property type="match status" value="1"/>
</dbReference>
<sequence>MTSAHSEPELRAALDAVPRYKAGVAPPPGPVGLTAYKVASNENPYPPLPGVLAAIADAATGVNRYPDFAATELTQALSKSLNVAADQLALGTGSVALIQYAVQISCDQGDALVYAWPSFEAYPIVAAIAGAESIQVRVNDSYEHDLAGMAAAITDKTSMVIVCSPNNPTGTSFSRAQLVEFLQSVPSRVLVVLDEAYVEFVDDDRDLRSVDLVKQFPNLCVMRTFSKAYGLAGLRLGYAIASPTVAGALRAVSLPFGISAVAQAAGLAILAPAAQGELQLRVDYLKAERSRVLTALGPMATQDAQGNFVWLPLGERSETFASMCSQQALSVRLFSGVGVRVTIAERAANDRLIALASEFVSP</sequence>
<gene>
    <name evidence="6" type="ORF">UFOPK3401_00214</name>
</gene>
<evidence type="ECO:0000256" key="3">
    <source>
        <dbReference type="ARBA" id="ARBA00022679"/>
    </source>
</evidence>
<dbReference type="GO" id="GO:0004400">
    <property type="term" value="F:histidinol-phosphate transaminase activity"/>
    <property type="evidence" value="ECO:0007669"/>
    <property type="project" value="InterPro"/>
</dbReference>
<dbReference type="GO" id="GO:0030170">
    <property type="term" value="F:pyridoxal phosphate binding"/>
    <property type="evidence" value="ECO:0007669"/>
    <property type="project" value="InterPro"/>
</dbReference>
<proteinExistence type="inferred from homology"/>
<organism evidence="6">
    <name type="scientific">freshwater metagenome</name>
    <dbReference type="NCBI Taxonomy" id="449393"/>
    <lineage>
        <taxon>unclassified sequences</taxon>
        <taxon>metagenomes</taxon>
        <taxon>ecological metagenomes</taxon>
    </lineage>
</organism>
<keyword evidence="2" id="KW-0032">Aminotransferase</keyword>
<dbReference type="EMBL" id="CAFBLM010000005">
    <property type="protein sequence ID" value="CAB4860402.1"/>
    <property type="molecule type" value="Genomic_DNA"/>
</dbReference>
<keyword evidence="4" id="KW-0663">Pyridoxal phosphate</keyword>
<protein>
    <submittedName>
        <fullName evidence="6">Unannotated protein</fullName>
    </submittedName>
</protein>
<dbReference type="InterPro" id="IPR015424">
    <property type="entry name" value="PyrdxlP-dep_Trfase"/>
</dbReference>
<name>A0A6J7CPA8_9ZZZZ</name>
<dbReference type="HAMAP" id="MF_01023">
    <property type="entry name" value="HisC_aminotrans_2"/>
    <property type="match status" value="1"/>
</dbReference>
<dbReference type="SUPFAM" id="SSF53383">
    <property type="entry name" value="PLP-dependent transferases"/>
    <property type="match status" value="1"/>
</dbReference>
<evidence type="ECO:0000313" key="6">
    <source>
        <dbReference type="EMBL" id="CAB4860402.1"/>
    </source>
</evidence>
<dbReference type="InterPro" id="IPR024892">
    <property type="entry name" value="ArAT"/>
</dbReference>
<keyword evidence="3" id="KW-0808">Transferase</keyword>
<dbReference type="InterPro" id="IPR050106">
    <property type="entry name" value="HistidinolP_aminotransfase"/>
</dbReference>
<comment type="cofactor">
    <cofactor evidence="1">
        <name>pyridoxal 5'-phosphate</name>
        <dbReference type="ChEBI" id="CHEBI:597326"/>
    </cofactor>
</comment>
<evidence type="ECO:0000256" key="4">
    <source>
        <dbReference type="ARBA" id="ARBA00022898"/>
    </source>
</evidence>
<dbReference type="InterPro" id="IPR005861">
    <property type="entry name" value="HisP_aminotrans"/>
</dbReference>
<dbReference type="PANTHER" id="PTHR43643:SF3">
    <property type="entry name" value="HISTIDINOL-PHOSPHATE AMINOTRANSFERASE"/>
    <property type="match status" value="1"/>
</dbReference>
<dbReference type="Gene3D" id="3.40.640.10">
    <property type="entry name" value="Type I PLP-dependent aspartate aminotransferase-like (Major domain)"/>
    <property type="match status" value="1"/>
</dbReference>
<dbReference type="Gene3D" id="3.90.1150.10">
    <property type="entry name" value="Aspartate Aminotransferase, domain 1"/>
    <property type="match status" value="1"/>
</dbReference>
<dbReference type="AlphaFoldDB" id="A0A6J7CPA8"/>
<dbReference type="PANTHER" id="PTHR43643">
    <property type="entry name" value="HISTIDINOL-PHOSPHATE AMINOTRANSFERASE 2"/>
    <property type="match status" value="1"/>
</dbReference>
<evidence type="ECO:0000256" key="1">
    <source>
        <dbReference type="ARBA" id="ARBA00001933"/>
    </source>
</evidence>
<dbReference type="InterPro" id="IPR001917">
    <property type="entry name" value="Aminotrans_II_pyridoxalP_BS"/>
</dbReference>
<evidence type="ECO:0000259" key="5">
    <source>
        <dbReference type="Pfam" id="PF00155"/>
    </source>
</evidence>
<dbReference type="GO" id="GO:0000105">
    <property type="term" value="P:L-histidine biosynthetic process"/>
    <property type="evidence" value="ECO:0007669"/>
    <property type="project" value="InterPro"/>
</dbReference>
<reference evidence="6" key="1">
    <citation type="submission" date="2020-05" db="EMBL/GenBank/DDBJ databases">
        <authorList>
            <person name="Chiriac C."/>
            <person name="Salcher M."/>
            <person name="Ghai R."/>
            <person name="Kavagutti S V."/>
        </authorList>
    </citation>
    <scope>NUCLEOTIDE SEQUENCE</scope>
</reference>
<dbReference type="CDD" id="cd00609">
    <property type="entry name" value="AAT_like"/>
    <property type="match status" value="1"/>
</dbReference>
<dbReference type="InterPro" id="IPR015421">
    <property type="entry name" value="PyrdxlP-dep_Trfase_major"/>
</dbReference>